<gene>
    <name evidence="8" type="primary">vapC</name>
    <name evidence="10" type="ORF">GOB93_16525</name>
</gene>
<dbReference type="PANTHER" id="PTHR33653">
    <property type="entry name" value="RIBONUCLEASE VAPC2"/>
    <property type="match status" value="1"/>
</dbReference>
<reference evidence="10 11" key="1">
    <citation type="journal article" date="2020" name="Int. J. Syst. Evol. Microbiol.">
        <title>Novel acetic acid bacteria from cider fermentations: Acetobacter conturbans sp. nov. and Acetobacter fallax sp. nov.</title>
        <authorList>
            <person name="Sombolestani A.S."/>
            <person name="Cleenwerck I."/>
            <person name="Cnockaert M."/>
            <person name="Borremans W."/>
            <person name="Wieme A.D."/>
            <person name="De Vuyst L."/>
            <person name="Vandamme P."/>
        </authorList>
    </citation>
    <scope>NUCLEOTIDE SEQUENCE [LARGE SCALE GENOMIC DNA]</scope>
    <source>
        <strain evidence="10 11">LMG 30640</strain>
    </source>
</reference>
<keyword evidence="3 8" id="KW-0540">Nuclease</keyword>
<accession>A0ABX0JTU6</accession>
<evidence type="ECO:0000256" key="8">
    <source>
        <dbReference type="HAMAP-Rule" id="MF_00265"/>
    </source>
</evidence>
<dbReference type="SUPFAM" id="SSF88723">
    <property type="entry name" value="PIN domain-like"/>
    <property type="match status" value="1"/>
</dbReference>
<keyword evidence="6 8" id="KW-0460">Magnesium</keyword>
<dbReference type="InterPro" id="IPR029060">
    <property type="entry name" value="PIN-like_dom_sf"/>
</dbReference>
<sequence>MIVIDTSALVAILRREDEADEFLRLIVGTDRCLLSAVSLLETSMVLAGRTGDETAWRDLDDLIEGAAIEIVPQNAEQARIARDAFLRFGKGRHPAALNFGDCASYALSHTQNAPLLFKGTDFSRTDIAAACASIC</sequence>
<dbReference type="EC" id="3.1.-.-" evidence="8"/>
<dbReference type="PANTHER" id="PTHR33653:SF1">
    <property type="entry name" value="RIBONUCLEASE VAPC2"/>
    <property type="match status" value="1"/>
</dbReference>
<evidence type="ECO:0000313" key="10">
    <source>
        <dbReference type="EMBL" id="NHN86232.1"/>
    </source>
</evidence>
<feature type="binding site" evidence="8">
    <location>
        <position position="101"/>
    </location>
    <ligand>
        <name>Mg(2+)</name>
        <dbReference type="ChEBI" id="CHEBI:18420"/>
    </ligand>
</feature>
<evidence type="ECO:0000256" key="7">
    <source>
        <dbReference type="ARBA" id="ARBA00038093"/>
    </source>
</evidence>
<keyword evidence="8" id="KW-0800">Toxin</keyword>
<protein>
    <recommendedName>
        <fullName evidence="8">Ribonuclease VapC</fullName>
        <shortName evidence="8">RNase VapC</shortName>
        <ecNumber evidence="8">3.1.-.-</ecNumber>
    </recommendedName>
    <alternativeName>
        <fullName evidence="8">Toxin VapC</fullName>
    </alternativeName>
</protein>
<dbReference type="Gene3D" id="3.40.50.1010">
    <property type="entry name" value="5'-nuclease"/>
    <property type="match status" value="1"/>
</dbReference>
<dbReference type="InterPro" id="IPR050556">
    <property type="entry name" value="Type_II_TA_system_RNase"/>
</dbReference>
<comment type="function">
    <text evidence="8">Toxic component of a toxin-antitoxin (TA) system. An RNase.</text>
</comment>
<evidence type="ECO:0000256" key="3">
    <source>
        <dbReference type="ARBA" id="ARBA00022722"/>
    </source>
</evidence>
<evidence type="ECO:0000313" key="11">
    <source>
        <dbReference type="Proteomes" id="UP000635278"/>
    </source>
</evidence>
<dbReference type="RefSeq" id="WP_173584612.1">
    <property type="nucleotide sequence ID" value="NZ_WOTB01000029.1"/>
</dbReference>
<feature type="binding site" evidence="8">
    <location>
        <position position="5"/>
    </location>
    <ligand>
        <name>Mg(2+)</name>
        <dbReference type="ChEBI" id="CHEBI:18420"/>
    </ligand>
</feature>
<name>A0ABX0JTU6_9PROT</name>
<evidence type="ECO:0000256" key="5">
    <source>
        <dbReference type="ARBA" id="ARBA00022801"/>
    </source>
</evidence>
<evidence type="ECO:0000259" key="9">
    <source>
        <dbReference type="Pfam" id="PF01850"/>
    </source>
</evidence>
<feature type="domain" description="PIN" evidence="9">
    <location>
        <begin position="2"/>
        <end position="126"/>
    </location>
</feature>
<dbReference type="CDD" id="cd09871">
    <property type="entry name" value="PIN_MtVapC28-VapC30-like"/>
    <property type="match status" value="1"/>
</dbReference>
<comment type="similarity">
    <text evidence="7 8">Belongs to the PINc/VapC protein family.</text>
</comment>
<dbReference type="Proteomes" id="UP000635278">
    <property type="component" value="Unassembled WGS sequence"/>
</dbReference>
<keyword evidence="11" id="KW-1185">Reference proteome</keyword>
<comment type="cofactor">
    <cofactor evidence="1 8">
        <name>Mg(2+)</name>
        <dbReference type="ChEBI" id="CHEBI:18420"/>
    </cofactor>
</comment>
<evidence type="ECO:0000256" key="2">
    <source>
        <dbReference type="ARBA" id="ARBA00022649"/>
    </source>
</evidence>
<evidence type="ECO:0000256" key="1">
    <source>
        <dbReference type="ARBA" id="ARBA00001946"/>
    </source>
</evidence>
<comment type="caution">
    <text evidence="10">The sequence shown here is derived from an EMBL/GenBank/DDBJ whole genome shotgun (WGS) entry which is preliminary data.</text>
</comment>
<dbReference type="EMBL" id="WOTB01000029">
    <property type="protein sequence ID" value="NHN86232.1"/>
    <property type="molecule type" value="Genomic_DNA"/>
</dbReference>
<keyword evidence="5 8" id="KW-0378">Hydrolase</keyword>
<dbReference type="HAMAP" id="MF_00265">
    <property type="entry name" value="VapC_Nob1"/>
    <property type="match status" value="1"/>
</dbReference>
<dbReference type="InterPro" id="IPR022907">
    <property type="entry name" value="VapC_family"/>
</dbReference>
<evidence type="ECO:0000256" key="4">
    <source>
        <dbReference type="ARBA" id="ARBA00022723"/>
    </source>
</evidence>
<keyword evidence="4 8" id="KW-0479">Metal-binding</keyword>
<proteinExistence type="inferred from homology"/>
<evidence type="ECO:0000256" key="6">
    <source>
        <dbReference type="ARBA" id="ARBA00022842"/>
    </source>
</evidence>
<dbReference type="InterPro" id="IPR002716">
    <property type="entry name" value="PIN_dom"/>
</dbReference>
<keyword evidence="2 8" id="KW-1277">Toxin-antitoxin system</keyword>
<dbReference type="Pfam" id="PF01850">
    <property type="entry name" value="PIN"/>
    <property type="match status" value="1"/>
</dbReference>
<organism evidence="10 11">
    <name type="scientific">Acetobacter musti</name>
    <dbReference type="NCBI Taxonomy" id="864732"/>
    <lineage>
        <taxon>Bacteria</taxon>
        <taxon>Pseudomonadati</taxon>
        <taxon>Pseudomonadota</taxon>
        <taxon>Alphaproteobacteria</taxon>
        <taxon>Acetobacterales</taxon>
        <taxon>Acetobacteraceae</taxon>
        <taxon>Acetobacter</taxon>
    </lineage>
</organism>